<name>A0AC61QRT5_9BACT</name>
<sequence>MAKIKKAEDNAPVAEQAIAQEVEATKENTEVEKTEVVEPETEATKVEDSAKEEKDEASAKSQDDIPEYVLAYLKNHTEEKAVYFDKLGGVFSADTPKVFLKDAVLYQNPFCKQ</sequence>
<dbReference type="EMBL" id="SRZC01000007">
    <property type="protein sequence ID" value="TGX82790.1"/>
    <property type="molecule type" value="Genomic_DNA"/>
</dbReference>
<comment type="caution">
    <text evidence="1">The sequence shown here is derived from an EMBL/GenBank/DDBJ whole genome shotgun (WGS) entry which is preliminary data.</text>
</comment>
<evidence type="ECO:0000313" key="1">
    <source>
        <dbReference type="EMBL" id="TGX82790.1"/>
    </source>
</evidence>
<protein>
    <submittedName>
        <fullName evidence="1">Uncharacterized protein</fullName>
    </submittedName>
</protein>
<proteinExistence type="predicted"/>
<evidence type="ECO:0000313" key="2">
    <source>
        <dbReference type="Proteomes" id="UP000308886"/>
    </source>
</evidence>
<keyword evidence="2" id="KW-1185">Reference proteome</keyword>
<reference evidence="1" key="1">
    <citation type="submission" date="2019-04" db="EMBL/GenBank/DDBJ databases">
        <title>Microbes associate with the intestines of laboratory mice.</title>
        <authorList>
            <person name="Navarre W."/>
            <person name="Wong E."/>
            <person name="Huang K."/>
            <person name="Tropini C."/>
            <person name="Ng K."/>
            <person name="Yu B."/>
        </authorList>
    </citation>
    <scope>NUCLEOTIDE SEQUENCE</scope>
    <source>
        <strain evidence="1">NM73_A23</strain>
    </source>
</reference>
<dbReference type="Proteomes" id="UP000308886">
    <property type="component" value="Unassembled WGS sequence"/>
</dbReference>
<accession>A0AC61QRT5</accession>
<organism evidence="1 2">
    <name type="scientific">Palleniella muris</name>
    <dbReference type="NCBI Taxonomy" id="3038145"/>
    <lineage>
        <taxon>Bacteria</taxon>
        <taxon>Pseudomonadati</taxon>
        <taxon>Bacteroidota</taxon>
        <taxon>Bacteroidia</taxon>
        <taxon>Bacteroidales</taxon>
        <taxon>Prevotellaceae</taxon>
        <taxon>Palleniella</taxon>
    </lineage>
</organism>
<gene>
    <name evidence="1" type="ORF">E5358_05485</name>
</gene>